<dbReference type="GO" id="GO:0006695">
    <property type="term" value="P:cholesterol biosynthetic process"/>
    <property type="evidence" value="ECO:0007669"/>
    <property type="project" value="UniProtKB-UniPathway"/>
</dbReference>
<evidence type="ECO:0000256" key="9">
    <source>
        <dbReference type="ARBA" id="ARBA00023011"/>
    </source>
</evidence>
<dbReference type="InterPro" id="IPR053859">
    <property type="entry name" value="MVD-like_N"/>
</dbReference>
<dbReference type="RefSeq" id="XP_042934635.1">
    <property type="nucleotide sequence ID" value="XM_043078701.1"/>
</dbReference>
<evidence type="ECO:0000256" key="12">
    <source>
        <dbReference type="ARBA" id="ARBA00023221"/>
    </source>
</evidence>
<keyword evidence="5 16" id="KW-0444">Lipid biosynthesis</keyword>
<evidence type="ECO:0000259" key="18">
    <source>
        <dbReference type="Pfam" id="PF22700"/>
    </source>
</evidence>
<sequence>MSSNDGSSDRVREVKVIAPINIALVKYWGKRNEDLMLPLNDSISLSINDMCAKTRVRIGASVKKDSVSINGSNVCLSKHPGFLRCFKEVRRLIRKRSIISETAGKSEKHDYFSKFEVVSETNFPIEAGLASSAAGFAAIAYGLGQIYQLNISDIIRVARMGSGSACRSILSGLVHWKAGTAEDGTDCICETVFPEDYWPTLRSLILVTSHGTKKVSSSNGMQSTVKTSKLLQARMDIVPEQITKLRNAFRDRNFEQLAKVIMSDSGQLHALCMDTMPSLRYLNDNSWYLMQLIHALNRHCKDTKVAYTFDAGPNCCLFLESVNVPLILAAVNKYCKLRSDLIERVAKYPAAFEYGNLRSLVEEEQKNLVLFESIDGQENSEIEPLDGVVNDIFFSCVGVGPFLAESR</sequence>
<dbReference type="Proteomes" id="UP000006672">
    <property type="component" value="Unassembled WGS sequence"/>
</dbReference>
<dbReference type="UniPathway" id="UPA00063"/>
<keyword evidence="9 16" id="KW-0756">Sterol biosynthesis</keyword>
<evidence type="ECO:0000256" key="5">
    <source>
        <dbReference type="ARBA" id="ARBA00022516"/>
    </source>
</evidence>
<comment type="function">
    <text evidence="1 16">Catalyzes the ATP dependent decarboxylation of (R)-5-diphosphomevalonate to form isopentenyl diphosphate (IPP). Functions in the mevalonate (MVA) pathway leading to isopentenyl diphosphate (IPP), a key precursor for the biosynthesis of isoprenoids and sterol synthesis.</text>
</comment>
<dbReference type="AlphaFoldDB" id="A0A1P6BM53"/>
<comment type="pathway">
    <text evidence="16">Steroid biosynthesis; cholesterol biosynthesis.</text>
</comment>
<dbReference type="Pfam" id="PF22700">
    <property type="entry name" value="MVD-like_N"/>
    <property type="match status" value="1"/>
</dbReference>
<comment type="catalytic activity">
    <reaction evidence="14 15 16">
        <text>(R)-5-diphosphomevalonate + ATP = isopentenyl diphosphate + ADP + phosphate + CO2</text>
        <dbReference type="Rhea" id="RHEA:23732"/>
        <dbReference type="ChEBI" id="CHEBI:16526"/>
        <dbReference type="ChEBI" id="CHEBI:30616"/>
        <dbReference type="ChEBI" id="CHEBI:43474"/>
        <dbReference type="ChEBI" id="CHEBI:57557"/>
        <dbReference type="ChEBI" id="CHEBI:128769"/>
        <dbReference type="ChEBI" id="CHEBI:456216"/>
        <dbReference type="EC" id="4.1.1.33"/>
    </reaction>
</comment>
<dbReference type="InterPro" id="IPR036554">
    <property type="entry name" value="GHMP_kinase_C_sf"/>
</dbReference>
<dbReference type="InterPro" id="IPR005935">
    <property type="entry name" value="Mev_decarb"/>
</dbReference>
<dbReference type="GO" id="GO:0005524">
    <property type="term" value="F:ATP binding"/>
    <property type="evidence" value="ECO:0007669"/>
    <property type="project" value="UniProtKB-UniRule"/>
</dbReference>
<keyword evidence="16" id="KW-0152">Cholesterol biosynthesis</keyword>
<evidence type="ECO:0000256" key="6">
    <source>
        <dbReference type="ARBA" id="ARBA00022741"/>
    </source>
</evidence>
<keyword evidence="8 16" id="KW-0752">Steroid biosynthesis</keyword>
<dbReference type="Pfam" id="PF18376">
    <property type="entry name" value="MDD_C"/>
    <property type="match status" value="1"/>
</dbReference>
<evidence type="ECO:0000256" key="15">
    <source>
        <dbReference type="PIRNR" id="PIRNR015950"/>
    </source>
</evidence>
<gene>
    <name evidence="19" type="primary">Bm13990</name>
    <name evidence="20" type="ORF">BM_BM13990</name>
    <name evidence="19" type="ORF">BM_Bm13990</name>
</gene>
<keyword evidence="10 15" id="KW-0443">Lipid metabolism</keyword>
<dbReference type="GO" id="GO:0005829">
    <property type="term" value="C:cytosol"/>
    <property type="evidence" value="ECO:0007669"/>
    <property type="project" value="InterPro"/>
</dbReference>
<evidence type="ECO:0000313" key="21">
    <source>
        <dbReference type="Proteomes" id="UP000006672"/>
    </source>
</evidence>
<dbReference type="InterPro" id="IPR014721">
    <property type="entry name" value="Ribsml_uS5_D2-typ_fold_subgr"/>
</dbReference>
<evidence type="ECO:0000256" key="11">
    <source>
        <dbReference type="ARBA" id="ARBA00023166"/>
    </source>
</evidence>
<dbReference type="GO" id="GO:0004163">
    <property type="term" value="F:diphosphomevalonate decarboxylase activity"/>
    <property type="evidence" value="ECO:0007669"/>
    <property type="project" value="UniProtKB-UniRule"/>
</dbReference>
<dbReference type="GO" id="GO:0019287">
    <property type="term" value="P:isopentenyl diphosphate biosynthetic process, mevalonate pathway"/>
    <property type="evidence" value="ECO:0007669"/>
    <property type="project" value="UniProtKB-UniRule"/>
</dbReference>
<evidence type="ECO:0000313" key="19">
    <source>
        <dbReference type="EMBL" id="CDP98198.1"/>
    </source>
</evidence>
<evidence type="ECO:0000256" key="2">
    <source>
        <dbReference type="ARBA" id="ARBA00008831"/>
    </source>
</evidence>
<dbReference type="EMBL" id="CAAKNF010000193">
    <property type="protein sequence ID" value="VIO93953.1"/>
    <property type="molecule type" value="Genomic_DNA"/>
</dbReference>
<evidence type="ECO:0000256" key="16">
    <source>
        <dbReference type="RuleBase" id="RU363086"/>
    </source>
</evidence>
<dbReference type="WBParaSite" id="Bm13990b.1">
    <property type="protein sequence ID" value="Bm13990b.1"/>
    <property type="gene ID" value="WBGene00234251"/>
</dbReference>
<evidence type="ECO:0000256" key="10">
    <source>
        <dbReference type="ARBA" id="ARBA00023098"/>
    </source>
</evidence>
<evidence type="ECO:0000256" key="3">
    <source>
        <dbReference type="ARBA" id="ARBA00012296"/>
    </source>
</evidence>
<keyword evidence="11 16" id="KW-1207">Sterol metabolism</keyword>
<feature type="domain" description="Diphosphomevalonate decarboxylase-like N-terminal" evidence="18">
    <location>
        <begin position="18"/>
        <end position="188"/>
    </location>
</feature>
<dbReference type="CTD" id="6103473"/>
<dbReference type="InterPro" id="IPR020568">
    <property type="entry name" value="Ribosomal_Su5_D2-typ_SF"/>
</dbReference>
<evidence type="ECO:0000259" key="17">
    <source>
        <dbReference type="Pfam" id="PF18376"/>
    </source>
</evidence>
<keyword evidence="12 16" id="KW-0753">Steroid metabolism</keyword>
<reference evidence="22" key="4">
    <citation type="submission" date="2022-04" db="UniProtKB">
        <authorList>
            <consortium name="WormBaseParasite"/>
        </authorList>
    </citation>
    <scope>IDENTIFICATION</scope>
</reference>
<dbReference type="PIRSF" id="PIRSF015950">
    <property type="entry name" value="Mev_P_decrbx"/>
    <property type="match status" value="1"/>
</dbReference>
<dbReference type="SUPFAM" id="SSF55060">
    <property type="entry name" value="GHMP Kinase, C-terminal domain"/>
    <property type="match status" value="1"/>
</dbReference>
<evidence type="ECO:0000313" key="22">
    <source>
        <dbReference type="WBParaSite" id="Bm13990b.1"/>
    </source>
</evidence>
<keyword evidence="13 15" id="KW-0456">Lyase</keyword>
<dbReference type="PANTHER" id="PTHR10977">
    <property type="entry name" value="DIPHOSPHOMEVALONATE DECARBOXYLASE"/>
    <property type="match status" value="1"/>
</dbReference>
<evidence type="ECO:0000256" key="1">
    <source>
        <dbReference type="ARBA" id="ARBA00003812"/>
    </source>
</evidence>
<keyword evidence="6 15" id="KW-0547">Nucleotide-binding</keyword>
<evidence type="ECO:0000256" key="7">
    <source>
        <dbReference type="ARBA" id="ARBA00022840"/>
    </source>
</evidence>
<keyword evidence="7 15" id="KW-0067">ATP-binding</keyword>
<dbReference type="OrthoDB" id="10253702at2759"/>
<evidence type="ECO:0000256" key="13">
    <source>
        <dbReference type="ARBA" id="ARBA00023239"/>
    </source>
</evidence>
<dbReference type="InterPro" id="IPR041431">
    <property type="entry name" value="Mvd1_C"/>
</dbReference>
<reference evidence="19" key="2">
    <citation type="submission" date="2012-12" db="EMBL/GenBank/DDBJ databases">
        <authorList>
            <consortium name="WormBase Consortium"/>
            <person name="Ghedin E."/>
            <person name="Paulini M."/>
        </authorList>
    </citation>
    <scope>NUCLEOTIDE SEQUENCE</scope>
    <source>
        <strain evidence="19">FR3</strain>
    </source>
</reference>
<proteinExistence type="inferred from homology"/>
<dbReference type="SUPFAM" id="SSF54211">
    <property type="entry name" value="Ribosomal protein S5 domain 2-like"/>
    <property type="match status" value="1"/>
</dbReference>
<organism evidence="19">
    <name type="scientific">Brugia malayi</name>
    <name type="common">Filarial nematode worm</name>
    <dbReference type="NCBI Taxonomy" id="6279"/>
    <lineage>
        <taxon>Eukaryota</taxon>
        <taxon>Metazoa</taxon>
        <taxon>Ecdysozoa</taxon>
        <taxon>Nematoda</taxon>
        <taxon>Chromadorea</taxon>
        <taxon>Rhabditida</taxon>
        <taxon>Spirurina</taxon>
        <taxon>Spiruromorpha</taxon>
        <taxon>Filarioidea</taxon>
        <taxon>Onchocercidae</taxon>
        <taxon>Brugia</taxon>
    </lineage>
</organism>
<accession>A0A4E9FLP8</accession>
<dbReference type="NCBIfam" id="TIGR01240">
    <property type="entry name" value="mevDPdecarb"/>
    <property type="match status" value="1"/>
</dbReference>
<reference evidence="19 21" key="1">
    <citation type="journal article" date="2007" name="Science">
        <title>Draft genome of the filarial nematode parasite Brugia malayi.</title>
        <authorList>
            <person name="Ghedin E."/>
            <person name="Wang S."/>
            <person name="Spiro D."/>
            <person name="Caler E."/>
            <person name="Zhao Q."/>
            <person name="Crabtree J."/>
            <person name="Allen J.E."/>
            <person name="Delcher A.L."/>
            <person name="Guiliano D.B."/>
            <person name="Miranda-Saavedra D."/>
            <person name="Angiuoli S.V."/>
            <person name="Creasy T."/>
            <person name="Amedeo P."/>
            <person name="Haas B."/>
            <person name="El-Sayed N.M."/>
            <person name="Wortman J.R."/>
            <person name="Feldblyum T."/>
            <person name="Tallon L."/>
            <person name="Schatz M."/>
            <person name="Shumway M."/>
            <person name="Koo H."/>
            <person name="Salzberg S.L."/>
            <person name="Schobel S."/>
            <person name="Pertea M."/>
            <person name="Pop M."/>
            <person name="White O."/>
            <person name="Barton G.J."/>
            <person name="Carlow C.K."/>
            <person name="Crawford M.J."/>
            <person name="Daub J."/>
            <person name="Dimmic M.W."/>
            <person name="Estes C.F."/>
            <person name="Foster J.M."/>
            <person name="Ganatra M."/>
            <person name="Gregory W.F."/>
            <person name="Johnson N.M."/>
            <person name="Jin J."/>
            <person name="Komuniecki R."/>
            <person name="Korf I."/>
            <person name="Kumar S."/>
            <person name="Laney S."/>
            <person name="Li B.W."/>
            <person name="Li W."/>
            <person name="Lindblom T.H."/>
            <person name="Lustigman S."/>
            <person name="Ma D."/>
            <person name="Maina C.V."/>
            <person name="Martin D.M."/>
            <person name="McCarter J.P."/>
            <person name="McReynolds L."/>
            <person name="Mitreva M."/>
            <person name="Nutman T.B."/>
            <person name="Parkinson J."/>
            <person name="Peregrin-Alvarez J.M."/>
            <person name="Poole C."/>
            <person name="Ren Q."/>
            <person name="Saunders L."/>
            <person name="Sluder A.E."/>
            <person name="Smith K."/>
            <person name="Stanke M."/>
            <person name="Unnasch T.R."/>
            <person name="Ware J."/>
            <person name="Wei A.D."/>
            <person name="Weil G."/>
            <person name="Williams D.J."/>
            <person name="Zhang Y."/>
            <person name="Williams S.A."/>
            <person name="Fraser-Liggett C."/>
            <person name="Slatko B."/>
            <person name="Blaxter M.L."/>
            <person name="Scott A.L."/>
        </authorList>
    </citation>
    <scope>NUCLEOTIDE SEQUENCE</scope>
    <source>
        <strain evidence="19 21">FR3</strain>
    </source>
</reference>
<comment type="similarity">
    <text evidence="2 15 16">Belongs to the diphosphomevalonate decarboxylase family.</text>
</comment>
<dbReference type="OMA" id="LTLHAMM"/>
<protein>
    <recommendedName>
        <fullName evidence="4 15">Diphosphomevalonate decarboxylase</fullName>
        <ecNumber evidence="3 15">4.1.1.33</ecNumber>
    </recommendedName>
</protein>
<reference evidence="20" key="3">
    <citation type="submission" date="2019-04" db="EMBL/GenBank/DDBJ databases">
        <authorList>
            <person name="Howe K."/>
            <person name="Paulini M."/>
            <person name="Williams G."/>
        </authorList>
    </citation>
    <scope>NUCLEOTIDE SEQUENCE [LARGE SCALE GENOMIC DNA]</scope>
    <source>
        <strain evidence="20">FR3</strain>
    </source>
</reference>
<dbReference type="GeneID" id="6103473"/>
<accession>A0A1P6BM53</accession>
<evidence type="ECO:0000256" key="8">
    <source>
        <dbReference type="ARBA" id="ARBA00022955"/>
    </source>
</evidence>
<dbReference type="Gene3D" id="3.30.230.10">
    <property type="match status" value="1"/>
</dbReference>
<evidence type="ECO:0000256" key="4">
    <source>
        <dbReference type="ARBA" id="ARBA00019335"/>
    </source>
</evidence>
<feature type="domain" description="Mvd1 C-terminal" evidence="17">
    <location>
        <begin position="204"/>
        <end position="401"/>
    </location>
</feature>
<keyword evidence="16" id="KW-0153">Cholesterol metabolism</keyword>
<dbReference type="EC" id="4.1.1.33" evidence="3 15"/>
<dbReference type="PANTHER" id="PTHR10977:SF3">
    <property type="entry name" value="DIPHOSPHOMEVALONATE DECARBOXYLASE"/>
    <property type="match status" value="1"/>
</dbReference>
<name>A0A1P6BM53_BRUMA</name>
<keyword evidence="21" id="KW-1185">Reference proteome</keyword>
<dbReference type="InterPro" id="IPR029765">
    <property type="entry name" value="Mev_diP_decarb"/>
</dbReference>
<dbReference type="EMBL" id="LN856992">
    <property type="protein sequence ID" value="CDP98198.1"/>
    <property type="molecule type" value="Genomic_DNA"/>
</dbReference>
<evidence type="ECO:0000313" key="20">
    <source>
        <dbReference type="EMBL" id="VIO93953.1"/>
    </source>
</evidence>
<evidence type="ECO:0000256" key="14">
    <source>
        <dbReference type="ARBA" id="ARBA00048154"/>
    </source>
</evidence>
<dbReference type="Gene3D" id="3.30.70.890">
    <property type="entry name" value="GHMP kinase, C-terminal domain"/>
    <property type="match status" value="1"/>
</dbReference>